<comment type="caution">
    <text evidence="2">The sequence shown here is derived from an EMBL/GenBank/DDBJ whole genome shotgun (WGS) entry which is preliminary data.</text>
</comment>
<dbReference type="Proteomes" id="UP001217485">
    <property type="component" value="Unassembled WGS sequence"/>
</dbReference>
<dbReference type="Gene3D" id="1.50.10.100">
    <property type="entry name" value="Chondroitin AC/alginate lyase"/>
    <property type="match status" value="1"/>
</dbReference>
<protein>
    <submittedName>
        <fullName evidence="2">Heparinase II/III family protein</fullName>
    </submittedName>
</protein>
<feature type="region of interest" description="Disordered" evidence="1">
    <location>
        <begin position="853"/>
        <end position="884"/>
    </location>
</feature>
<accession>A0ABT5BZS7</accession>
<gene>
    <name evidence="2" type="ORF">POL72_17790</name>
</gene>
<dbReference type="PROSITE" id="PS51257">
    <property type="entry name" value="PROKAR_LIPOPROTEIN"/>
    <property type="match status" value="1"/>
</dbReference>
<name>A0ABT5BZS7_9BACT</name>
<dbReference type="InterPro" id="IPR008929">
    <property type="entry name" value="Chondroitin_lyas"/>
</dbReference>
<keyword evidence="3" id="KW-1185">Reference proteome</keyword>
<evidence type="ECO:0000313" key="2">
    <source>
        <dbReference type="EMBL" id="MDC0679602.1"/>
    </source>
</evidence>
<evidence type="ECO:0000313" key="3">
    <source>
        <dbReference type="Proteomes" id="UP001217485"/>
    </source>
</evidence>
<feature type="region of interest" description="Disordered" evidence="1">
    <location>
        <begin position="627"/>
        <end position="649"/>
    </location>
</feature>
<organism evidence="2 3">
    <name type="scientific">Sorangium atrum</name>
    <dbReference type="NCBI Taxonomy" id="2995308"/>
    <lineage>
        <taxon>Bacteria</taxon>
        <taxon>Pseudomonadati</taxon>
        <taxon>Myxococcota</taxon>
        <taxon>Polyangia</taxon>
        <taxon>Polyangiales</taxon>
        <taxon>Polyangiaceae</taxon>
        <taxon>Sorangium</taxon>
    </lineage>
</organism>
<dbReference type="Gene3D" id="2.70.98.70">
    <property type="match status" value="1"/>
</dbReference>
<reference evidence="2 3" key="1">
    <citation type="submission" date="2023-01" db="EMBL/GenBank/DDBJ databases">
        <title>Minimal conservation of predation-associated metabolite biosynthetic gene clusters underscores biosynthetic potential of Myxococcota including descriptions for ten novel species: Archangium lansinium sp. nov., Myxococcus landrumus sp. nov., Nannocystis bai.</title>
        <authorList>
            <person name="Ahearne A."/>
            <person name="Stevens C."/>
            <person name="Dowd S."/>
        </authorList>
    </citation>
    <scope>NUCLEOTIDE SEQUENCE [LARGE SCALE GENOMIC DNA]</scope>
    <source>
        <strain evidence="2 3">WIWO2</strain>
    </source>
</reference>
<sequence>MLRSMGGKVLVPWLLLLGLGGCPKPPPCAPVQIQERKHPFIAFDRHDIPALRQRVTQDPYKTWMDDVRRGPPGQGHPCAAPSTNTDVKEYQLSNCALYGALSWVIEQRSDALKTARDTLLKAGDTSTGWNQTPGAWYWGGSLLNYAYAYDLVQPALSADDDAAIRDKLEDALGKTMGVYGEFNTTYVTNFRYRVGSGAATLSYALGEHDHACTVERDLFGDEPLDSLVALRSYGPYMQACLTKDGTYVEGPSYQDDVFSVMLPYLQAMKRLSGGARDGRDYINAVNTPAVWGDDTRIARMLRYGGALSMPDGNAATLETGWREPLQLSSIAASALSDKEGRRDAKGFYGWLSAKGKAVVNNPVYSILYTDPDIARAGAGAQEPKEPAYTSIVTSDMTSLRSGWSADAVHLLMTTEHEYRPSSHSQPDQTSFLLHAKGQYLLIDPGDGRNYDPAGSSHTSLFYWVNFSPESHNLVTIDSFKGIRDTYQTPAWRQLGIFSDLTRPVDDPAILQASFLTGELDSSTVTIDDYVNVPDVSTRRTATLARRSYVVVFDHMISAAIGSAQPMLHYYDTHLHYSGWLGCRPGAPAICTDYATSRPTSSSTQVDCGDVCGEVRMASDLAAAGAATGLAPSEPMPPGAGGGAPSAPTAGRLVWATRTDDGKRDLELDVVYVPRPDAFSVNRSGFTNFFPNMTFRHPFSVARYIASSTQWLTVLYPRDLTAGEPKPAIEALKVSGGSGSAALVSMAEQDTQDLALVSDGAQPVEVGDAFRVPAVPAAKLQGRSALLLLRHRALERAQIDAGTSLSLGGRALLLAASPVSASLWPEGPGLAAELVLSSAAQVGLAVSQKDTQLTLDGKPAPTRYDAASGTASTSVPQGRHRLTAR</sequence>
<proteinExistence type="predicted"/>
<evidence type="ECO:0000256" key="1">
    <source>
        <dbReference type="SAM" id="MobiDB-lite"/>
    </source>
</evidence>
<dbReference type="EMBL" id="JAQNDK010000002">
    <property type="protein sequence ID" value="MDC0679602.1"/>
    <property type="molecule type" value="Genomic_DNA"/>
</dbReference>
<dbReference type="RefSeq" id="WP_272096598.1">
    <property type="nucleotide sequence ID" value="NZ_JAQNDK010000002.1"/>
</dbReference>